<evidence type="ECO:0000313" key="1">
    <source>
        <dbReference type="EMBL" id="SHF14130.1"/>
    </source>
</evidence>
<gene>
    <name evidence="1" type="ORF">SAMN05444392_10892</name>
</gene>
<proteinExistence type="predicted"/>
<dbReference type="EMBL" id="FQVL01000008">
    <property type="protein sequence ID" value="SHF14130.1"/>
    <property type="molecule type" value="Genomic_DNA"/>
</dbReference>
<dbReference type="AlphaFoldDB" id="A0A1M4Z7Y2"/>
<evidence type="ECO:0000313" key="2">
    <source>
        <dbReference type="Proteomes" id="UP000184476"/>
    </source>
</evidence>
<reference evidence="1 2" key="1">
    <citation type="submission" date="2016-11" db="EMBL/GenBank/DDBJ databases">
        <authorList>
            <person name="Jaros S."/>
            <person name="Januszkiewicz K."/>
            <person name="Wedrychowicz H."/>
        </authorList>
    </citation>
    <scope>NUCLEOTIDE SEQUENCE [LARGE SCALE GENOMIC DNA]</scope>
    <source>
        <strain evidence="1 2">DSM 44666</strain>
    </source>
</reference>
<name>A0A1M4Z7Y2_9BACL</name>
<keyword evidence="2" id="KW-1185">Reference proteome</keyword>
<dbReference type="Proteomes" id="UP000184476">
    <property type="component" value="Unassembled WGS sequence"/>
</dbReference>
<sequence length="141" mass="16610">MDLESEKIIVKSLFNKRFQDRILFELASTKKRFNVSSRFNYPYEVIKNQYLIQIPPPNSYYLDILELLKEYGPIQTGYVISTFFSEIDGRHLPIREALDKVVGFGMPSLVSCIPDRLAYLECEQEYGPPDRFIIYRQDKNI</sequence>
<dbReference type="RefSeq" id="WP_073155319.1">
    <property type="nucleotide sequence ID" value="NZ_FQVL01000008.1"/>
</dbReference>
<dbReference type="STRING" id="112248.SAMN05444392_10892"/>
<protein>
    <submittedName>
        <fullName evidence="1">Uncharacterized protein</fullName>
    </submittedName>
</protein>
<dbReference type="OrthoDB" id="2354360at2"/>
<accession>A0A1M4Z7Y2</accession>
<organism evidence="1 2">
    <name type="scientific">Seinonella peptonophila</name>
    <dbReference type="NCBI Taxonomy" id="112248"/>
    <lineage>
        <taxon>Bacteria</taxon>
        <taxon>Bacillati</taxon>
        <taxon>Bacillota</taxon>
        <taxon>Bacilli</taxon>
        <taxon>Bacillales</taxon>
        <taxon>Thermoactinomycetaceae</taxon>
        <taxon>Seinonella</taxon>
    </lineage>
</organism>